<dbReference type="HOGENOM" id="CLU_602424_0_0_10"/>
<feature type="chain" id="PRO_5002663931" evidence="2">
    <location>
        <begin position="20"/>
        <end position="454"/>
    </location>
</feature>
<keyword evidence="2" id="KW-0732">Signal</keyword>
<feature type="coiled-coil region" evidence="1">
    <location>
        <begin position="130"/>
        <end position="174"/>
    </location>
</feature>
<organism evidence="3 4">
    <name type="scientific">Leeuwenhoekiella blandensis (strain CECT 7118 / CCUG 51940 / KCTC 22103 / MED217)</name>
    <name type="common">Flavobacterium sp. (strain MED217)</name>
    <dbReference type="NCBI Taxonomy" id="398720"/>
    <lineage>
        <taxon>Bacteria</taxon>
        <taxon>Pseudomonadati</taxon>
        <taxon>Bacteroidota</taxon>
        <taxon>Flavobacteriia</taxon>
        <taxon>Flavobacteriales</taxon>
        <taxon>Flavobacteriaceae</taxon>
        <taxon>Leeuwenhoekiella</taxon>
    </lineage>
</organism>
<dbReference type="AlphaFoldDB" id="A3XLG9"/>
<accession>A3XLG9</accession>
<dbReference type="EMBL" id="AANC01000004">
    <property type="protein sequence ID" value="EAQ49598.1"/>
    <property type="molecule type" value="Genomic_DNA"/>
</dbReference>
<sequence length="454" mass="52589">MNKQILLIYFLLSSAFSIAQETIYSLNKESIADKGIEFFEIIEKKITAKTYENKLIDNPEREKAKKEIENAKIKIDSLQGGYLTNEQKQFLVNARAGLERAIAKRTRWQDLKYAKEELDKSGFDFIQTTKKDYKLALQEAQQNLNKINDLFGNSETKIEKINSLRERMSNLRKDLGIGCIGCGEPKIPHTIRQNVPIGEIERNIRILGAKVPVSEIQGNFSLTSNSYYLIKKNHRRFLENELVSGDDVREHIYRFDIENVAEFVASNSYTLVMTDNNKRYFVQNVSIEDFATDLVKNQFQNIVNSENLVITNSNRKTFVSKNNVQCVLSDYVKMQLAQGNIDIIKQTSNSVNSYNQIYDQAIKQLDLVTKHYQAYRNRTMTESRLSTWKNDIRKLEASYKKLSDINYGKYKNDTSSDLAYEYFRNFSKQLTREQVQASSLMADMIRETKIITGI</sequence>
<evidence type="ECO:0000313" key="4">
    <source>
        <dbReference type="Proteomes" id="UP000001601"/>
    </source>
</evidence>
<evidence type="ECO:0000256" key="2">
    <source>
        <dbReference type="SAM" id="SignalP"/>
    </source>
</evidence>
<dbReference type="OrthoDB" id="9985965at2"/>
<protein>
    <submittedName>
        <fullName evidence="3">Uncharacterized protein</fullName>
    </submittedName>
</protein>
<proteinExistence type="predicted"/>
<comment type="caution">
    <text evidence="3">The sequence shown here is derived from an EMBL/GenBank/DDBJ whole genome shotgun (WGS) entry which is preliminary data.</text>
</comment>
<evidence type="ECO:0000313" key="3">
    <source>
        <dbReference type="EMBL" id="EAQ49598.1"/>
    </source>
</evidence>
<name>A3XLG9_LEEBM</name>
<reference evidence="3 4" key="1">
    <citation type="journal article" date="2007" name="Nature">
        <title>Light stimulates growth of proteorhodopsin-containing marine Flavobacteria.</title>
        <authorList>
            <person name="Gomez-Consarnau L."/>
            <person name="Gonzalez J.M."/>
            <person name="Coll-Llado M."/>
            <person name="Gourdon P."/>
            <person name="Pascher T."/>
            <person name="Neutze R."/>
            <person name="Pedros-Alio C."/>
            <person name="Pinhassi J."/>
        </authorList>
    </citation>
    <scope>NUCLEOTIDE SEQUENCE [LARGE SCALE GENOMIC DNA]</scope>
    <source>
        <strain evidence="3 4">MED217</strain>
    </source>
</reference>
<dbReference type="STRING" id="398720.MED217_12104"/>
<feature type="signal peptide" evidence="2">
    <location>
        <begin position="1"/>
        <end position="19"/>
    </location>
</feature>
<evidence type="ECO:0000256" key="1">
    <source>
        <dbReference type="SAM" id="Coils"/>
    </source>
</evidence>
<gene>
    <name evidence="3" type="ORF">MED217_12104</name>
</gene>
<dbReference type="Proteomes" id="UP000001601">
    <property type="component" value="Unassembled WGS sequence"/>
</dbReference>
<keyword evidence="4" id="KW-1185">Reference proteome</keyword>
<keyword evidence="1" id="KW-0175">Coiled coil</keyword>
<dbReference type="RefSeq" id="WP_009780786.1">
    <property type="nucleotide sequence ID" value="NZ_CH672395.1"/>
</dbReference>